<evidence type="ECO:0000259" key="6">
    <source>
        <dbReference type="PROSITE" id="PS01124"/>
    </source>
</evidence>
<dbReference type="InterPro" id="IPR037923">
    <property type="entry name" value="HTH-like"/>
</dbReference>
<dbReference type="Pfam" id="PF02311">
    <property type="entry name" value="AraC_binding"/>
    <property type="match status" value="1"/>
</dbReference>
<keyword evidence="1" id="KW-0963">Cytoplasm</keyword>
<proteinExistence type="predicted"/>
<evidence type="ECO:0000256" key="1">
    <source>
        <dbReference type="ARBA" id="ARBA00022490"/>
    </source>
</evidence>
<dbReference type="PROSITE" id="PS00041">
    <property type="entry name" value="HTH_ARAC_FAMILY_1"/>
    <property type="match status" value="1"/>
</dbReference>
<evidence type="ECO:0000313" key="8">
    <source>
        <dbReference type="Proteomes" id="UP001589855"/>
    </source>
</evidence>
<gene>
    <name evidence="7" type="ORF">ACFFGS_09510</name>
</gene>
<keyword evidence="2" id="KW-0805">Transcription regulation</keyword>
<organism evidence="7 8">
    <name type="scientific">Lactiplantibacillus plajomi</name>
    <dbReference type="NCBI Taxonomy" id="1457217"/>
    <lineage>
        <taxon>Bacteria</taxon>
        <taxon>Bacillati</taxon>
        <taxon>Bacillota</taxon>
        <taxon>Bacilli</taxon>
        <taxon>Lactobacillales</taxon>
        <taxon>Lactobacillaceae</taxon>
        <taxon>Lactiplantibacillus</taxon>
    </lineage>
</organism>
<protein>
    <submittedName>
        <fullName evidence="7">AraC family transcriptional regulator</fullName>
    </submittedName>
</protein>
<dbReference type="SUPFAM" id="SSF51215">
    <property type="entry name" value="Regulatory protein AraC"/>
    <property type="match status" value="1"/>
</dbReference>
<keyword evidence="4" id="KW-0010">Activator</keyword>
<name>A0ABV6K8J8_9LACO</name>
<evidence type="ECO:0000256" key="5">
    <source>
        <dbReference type="ARBA" id="ARBA00023163"/>
    </source>
</evidence>
<dbReference type="Gene3D" id="2.60.120.10">
    <property type="entry name" value="Jelly Rolls"/>
    <property type="match status" value="1"/>
</dbReference>
<keyword evidence="8" id="KW-1185">Reference proteome</keyword>
<evidence type="ECO:0000256" key="4">
    <source>
        <dbReference type="ARBA" id="ARBA00023159"/>
    </source>
</evidence>
<dbReference type="InterPro" id="IPR009057">
    <property type="entry name" value="Homeodomain-like_sf"/>
</dbReference>
<dbReference type="RefSeq" id="WP_137645071.1">
    <property type="nucleotide sequence ID" value="NZ_BAABRM010000011.1"/>
</dbReference>
<dbReference type="Gene3D" id="1.10.10.60">
    <property type="entry name" value="Homeodomain-like"/>
    <property type="match status" value="2"/>
</dbReference>
<dbReference type="Proteomes" id="UP001589855">
    <property type="component" value="Unassembled WGS sequence"/>
</dbReference>
<dbReference type="InterPro" id="IPR014710">
    <property type="entry name" value="RmlC-like_jellyroll"/>
</dbReference>
<dbReference type="Pfam" id="PF12833">
    <property type="entry name" value="HTH_18"/>
    <property type="match status" value="1"/>
</dbReference>
<dbReference type="InterPro" id="IPR003313">
    <property type="entry name" value="AraC-bd"/>
</dbReference>
<reference evidence="7 8" key="1">
    <citation type="submission" date="2024-09" db="EMBL/GenBank/DDBJ databases">
        <authorList>
            <person name="Sun Q."/>
            <person name="Mori K."/>
        </authorList>
    </citation>
    <scope>NUCLEOTIDE SEQUENCE [LARGE SCALE GENOMIC DNA]</scope>
    <source>
        <strain evidence="7 8">TBRC 4575</strain>
    </source>
</reference>
<dbReference type="SMART" id="SM00342">
    <property type="entry name" value="HTH_ARAC"/>
    <property type="match status" value="1"/>
</dbReference>
<dbReference type="InterPro" id="IPR050204">
    <property type="entry name" value="AraC_XylS_family_regulators"/>
</dbReference>
<dbReference type="InterPro" id="IPR018062">
    <property type="entry name" value="HTH_AraC-typ_CS"/>
</dbReference>
<keyword evidence="5" id="KW-0804">Transcription</keyword>
<evidence type="ECO:0000256" key="3">
    <source>
        <dbReference type="ARBA" id="ARBA00023125"/>
    </source>
</evidence>
<sequence>MLALSDFTPEVLYAFPYRNEQPGTYVYHKHTFLELSTMLEGYSDYNVEGRWRRVVAGQALLFNPGVHHQETQPPHTQSLQLHIGFRHVVLPGQTPDHLPFADSLIDLGAYREEFMAGARRIVTESQRPTAFGHDLLIQAMVVQQLCLLLRALPENNVSSDYLSVNEAGDPKADRLALVSAATYYLEAHYNEDVTLSELAQQLHVSAAYLSRTFKSVQGTSPINYLTGLRMRRAKHLLANEQLTVTAVAQAVGYQDPYYFSKLFKRYFGAAPTLLGKSLRGD</sequence>
<feature type="domain" description="HTH araC/xylS-type" evidence="6">
    <location>
        <begin position="179"/>
        <end position="277"/>
    </location>
</feature>
<accession>A0ABV6K8J8</accession>
<dbReference type="InterPro" id="IPR018060">
    <property type="entry name" value="HTH_AraC"/>
</dbReference>
<dbReference type="SUPFAM" id="SSF46689">
    <property type="entry name" value="Homeodomain-like"/>
    <property type="match status" value="2"/>
</dbReference>
<dbReference type="EMBL" id="JBHLUK010000070">
    <property type="protein sequence ID" value="MFC0424353.1"/>
    <property type="molecule type" value="Genomic_DNA"/>
</dbReference>
<evidence type="ECO:0000313" key="7">
    <source>
        <dbReference type="EMBL" id="MFC0424353.1"/>
    </source>
</evidence>
<comment type="caution">
    <text evidence="7">The sequence shown here is derived from an EMBL/GenBank/DDBJ whole genome shotgun (WGS) entry which is preliminary data.</text>
</comment>
<keyword evidence="3" id="KW-0238">DNA-binding</keyword>
<evidence type="ECO:0000256" key="2">
    <source>
        <dbReference type="ARBA" id="ARBA00023015"/>
    </source>
</evidence>
<dbReference type="PANTHER" id="PTHR46796">
    <property type="entry name" value="HTH-TYPE TRANSCRIPTIONAL ACTIVATOR RHAS-RELATED"/>
    <property type="match status" value="1"/>
</dbReference>
<dbReference type="PROSITE" id="PS01124">
    <property type="entry name" value="HTH_ARAC_FAMILY_2"/>
    <property type="match status" value="1"/>
</dbReference>
<dbReference type="PANTHER" id="PTHR46796:SF13">
    <property type="entry name" value="HTH-TYPE TRANSCRIPTIONAL ACTIVATOR RHAS"/>
    <property type="match status" value="1"/>
</dbReference>